<accession>F7VIU4</accession>
<organism evidence="1 2">
    <name type="scientific">Acetobacter tropicalis NBRC 101654</name>
    <dbReference type="NCBI Taxonomy" id="749388"/>
    <lineage>
        <taxon>Bacteria</taxon>
        <taxon>Pseudomonadati</taxon>
        <taxon>Pseudomonadota</taxon>
        <taxon>Alphaproteobacteria</taxon>
        <taxon>Acetobacterales</taxon>
        <taxon>Acetobacteraceae</taxon>
        <taxon>Acetobacter</taxon>
    </lineage>
</organism>
<gene>
    <name evidence="1" type="ORF">ATPR_3293</name>
</gene>
<protein>
    <submittedName>
        <fullName evidence="1">Uncharacterized protein</fullName>
    </submittedName>
</protein>
<evidence type="ECO:0000313" key="2">
    <source>
        <dbReference type="Proteomes" id="UP000004319"/>
    </source>
</evidence>
<evidence type="ECO:0000313" key="1">
    <source>
        <dbReference type="EMBL" id="GAA10289.1"/>
    </source>
</evidence>
<reference evidence="1 2" key="1">
    <citation type="journal article" date="2011" name="Biochem. Biophys. Res. Commun.">
        <title>Increased number of Arginine-based salt bridges contributes to the thermotolerance of thermotolerant acetic acid bacteria, Acetobacter tropicalis SKU1100.</title>
        <authorList>
            <person name="Matsutani M."/>
            <person name="Hirakawa H."/>
            <person name="Nishikura M."/>
            <person name="Soemphol W."/>
            <person name="Ali I.A.I."/>
            <person name="Yakushi T."/>
            <person name="Matsushita K."/>
        </authorList>
    </citation>
    <scope>NUCLEOTIDE SEQUENCE [LARGE SCALE GENOMIC DNA]</scope>
    <source>
        <strain evidence="1 2">NBRC 101654</strain>
    </source>
</reference>
<dbReference type="Proteomes" id="UP000004319">
    <property type="component" value="Unassembled WGS sequence"/>
</dbReference>
<dbReference type="EMBL" id="BABS01000209">
    <property type="protein sequence ID" value="GAA10289.1"/>
    <property type="molecule type" value="Genomic_DNA"/>
</dbReference>
<proteinExistence type="predicted"/>
<sequence length="62" mass="7042">MEGGTNLECCLSFRKTHFRIIFCRSNLNVVPLFWSLSPARCSWQGFLFSKGFLFASYVGSAL</sequence>
<dbReference type="AlphaFoldDB" id="F7VIU4"/>
<name>F7VIU4_9PROT</name>
<comment type="caution">
    <text evidence="1">The sequence shown here is derived from an EMBL/GenBank/DDBJ whole genome shotgun (WGS) entry which is preliminary data.</text>
</comment>